<dbReference type="RefSeq" id="WP_192757816.1">
    <property type="nucleotide sequence ID" value="NZ_JADBDZ010000001.1"/>
</dbReference>
<feature type="compositionally biased region" description="Pro residues" evidence="1">
    <location>
        <begin position="80"/>
        <end position="90"/>
    </location>
</feature>
<comment type="caution">
    <text evidence="3">The sequence shown here is derived from an EMBL/GenBank/DDBJ whole genome shotgun (WGS) entry which is preliminary data.</text>
</comment>
<feature type="compositionally biased region" description="Basic and acidic residues" evidence="1">
    <location>
        <begin position="63"/>
        <end position="72"/>
    </location>
</feature>
<keyword evidence="2" id="KW-0812">Transmembrane</keyword>
<accession>A0ABR9JJW4</accession>
<sequence length="262" mass="27729">MSDQADSERKRRERASLARAFDRRAWQRGEKPKVPTRLLAGGIALVVAGAVVFGIGALISFQQDKEDRERKAKAALTRPTTPPPATPSPSPSAKKKTPDAPVQKKPAGAGDGPATEPLATPRKRRSPSPEPTAAERRAAVTAAKPQCPGGLIDRKVAHYQGEPIAELVVYDNGGETCAALNHLGVTRGMKLRTSVFLVACTQTSPSSGCGFHGSAATMDAEFTRTAGPVTKFTGTRCLHAAGDIYFHGRHHLQVSPIATHCG</sequence>
<dbReference type="Proteomes" id="UP000627838">
    <property type="component" value="Unassembled WGS sequence"/>
</dbReference>
<proteinExistence type="predicted"/>
<evidence type="ECO:0000313" key="3">
    <source>
        <dbReference type="EMBL" id="MBE1530858.1"/>
    </source>
</evidence>
<dbReference type="EMBL" id="JADBDZ010000001">
    <property type="protein sequence ID" value="MBE1530858.1"/>
    <property type="molecule type" value="Genomic_DNA"/>
</dbReference>
<keyword evidence="2" id="KW-1133">Transmembrane helix</keyword>
<protein>
    <submittedName>
        <fullName evidence="3">Uncharacterized protein</fullName>
    </submittedName>
</protein>
<organism evidence="3 4">
    <name type="scientific">Actinomadura algeriensis</name>
    <dbReference type="NCBI Taxonomy" id="1679523"/>
    <lineage>
        <taxon>Bacteria</taxon>
        <taxon>Bacillati</taxon>
        <taxon>Actinomycetota</taxon>
        <taxon>Actinomycetes</taxon>
        <taxon>Streptosporangiales</taxon>
        <taxon>Thermomonosporaceae</taxon>
        <taxon>Actinomadura</taxon>
    </lineage>
</organism>
<evidence type="ECO:0000256" key="2">
    <source>
        <dbReference type="SAM" id="Phobius"/>
    </source>
</evidence>
<evidence type="ECO:0000313" key="4">
    <source>
        <dbReference type="Proteomes" id="UP000627838"/>
    </source>
</evidence>
<evidence type="ECO:0000256" key="1">
    <source>
        <dbReference type="SAM" id="MobiDB-lite"/>
    </source>
</evidence>
<feature type="region of interest" description="Disordered" evidence="1">
    <location>
        <begin position="63"/>
        <end position="147"/>
    </location>
</feature>
<feature type="region of interest" description="Disordered" evidence="1">
    <location>
        <begin position="1"/>
        <end position="28"/>
    </location>
</feature>
<keyword evidence="4" id="KW-1185">Reference proteome</keyword>
<keyword evidence="2" id="KW-0472">Membrane</keyword>
<gene>
    <name evidence="3" type="ORF">H4W34_000691</name>
</gene>
<feature type="transmembrane region" description="Helical" evidence="2">
    <location>
        <begin position="38"/>
        <end position="61"/>
    </location>
</feature>
<reference evidence="3 4" key="1">
    <citation type="submission" date="2020-10" db="EMBL/GenBank/DDBJ databases">
        <title>Sequencing the genomes of 1000 actinobacteria strains.</title>
        <authorList>
            <person name="Klenk H.-P."/>
        </authorList>
    </citation>
    <scope>NUCLEOTIDE SEQUENCE [LARGE SCALE GENOMIC DNA]</scope>
    <source>
        <strain evidence="3 4">DSM 46744</strain>
    </source>
</reference>
<name>A0ABR9JJW4_9ACTN</name>